<keyword evidence="3" id="KW-1185">Reference proteome</keyword>
<dbReference type="PANTHER" id="PTHR28037:SF1">
    <property type="entry name" value="ALCOHOL O-ACETYLTRANSFERASE 1-RELATED"/>
    <property type="match status" value="1"/>
</dbReference>
<dbReference type="InterPro" id="IPR001242">
    <property type="entry name" value="Condensation_dom"/>
</dbReference>
<dbReference type="SUPFAM" id="SSF52777">
    <property type="entry name" value="CoA-dependent acyltransferases"/>
    <property type="match status" value="2"/>
</dbReference>
<organism evidence="2 3">
    <name type="scientific">Streptomyces gamaensis</name>
    <dbReference type="NCBI Taxonomy" id="1763542"/>
    <lineage>
        <taxon>Bacteria</taxon>
        <taxon>Bacillati</taxon>
        <taxon>Actinomycetota</taxon>
        <taxon>Actinomycetes</taxon>
        <taxon>Kitasatosporales</taxon>
        <taxon>Streptomycetaceae</taxon>
        <taxon>Streptomyces</taxon>
    </lineage>
</organism>
<dbReference type="InterPro" id="IPR023213">
    <property type="entry name" value="CAT-like_dom_sf"/>
</dbReference>
<dbReference type="Gene3D" id="3.30.559.10">
    <property type="entry name" value="Chloramphenicol acetyltransferase-like domain"/>
    <property type="match status" value="1"/>
</dbReference>
<accession>A0ABW0Z600</accession>
<dbReference type="PANTHER" id="PTHR28037">
    <property type="entry name" value="ALCOHOL O-ACETYLTRANSFERASE 1-RELATED"/>
    <property type="match status" value="1"/>
</dbReference>
<evidence type="ECO:0000313" key="3">
    <source>
        <dbReference type="Proteomes" id="UP001596083"/>
    </source>
</evidence>
<name>A0ABW0Z600_9ACTN</name>
<comment type="caution">
    <text evidence="2">The sequence shown here is derived from an EMBL/GenBank/DDBJ whole genome shotgun (WGS) entry which is preliminary data.</text>
</comment>
<dbReference type="Pfam" id="PF00668">
    <property type="entry name" value="Condensation"/>
    <property type="match status" value="1"/>
</dbReference>
<dbReference type="Gene3D" id="3.30.559.30">
    <property type="entry name" value="Nonribosomal peptide synthetase, condensation domain"/>
    <property type="match status" value="1"/>
</dbReference>
<evidence type="ECO:0000259" key="1">
    <source>
        <dbReference type="Pfam" id="PF00668"/>
    </source>
</evidence>
<proteinExistence type="predicted"/>
<sequence>MRRRLSPYEHAVWAAGEVLPVTIAATARVHGRTTPGRLRWALAALRERHPLLAVRVLPGRLRGRLTDEGVGDLPLRVVRSTAADTWERVVREELQEPFDTWTGPLARFVLVDAGDTFDLICVYHHLVADAFSGAVVVRDLLSWLSGASPRGPVATAPPADALLPPGRARPADLVALSRALGGPACPTHEPGPLTYHTWTLGADRTTALLARCRAERVTLHSALCAAFARALPHPARVAVAADLRRILEPVPEEAVGLYAASFLMDVDGTACRPFWSLARDVRADLQRRLRPHRLVPLVRGLRLVPLPGRALGELLHRSESRGSRFDVGVSNARLPIPADYGPLRLSAMYGAAHTSLGGAPLVIVLGVRGALCFGVTSTDPGAAALCERAMSHLTDALVLPVRLAGRT</sequence>
<gene>
    <name evidence="2" type="ORF">ACFP1Z_29295</name>
</gene>
<dbReference type="Proteomes" id="UP001596083">
    <property type="component" value="Unassembled WGS sequence"/>
</dbReference>
<dbReference type="EMBL" id="JBHSPB010000025">
    <property type="protein sequence ID" value="MFC5724259.1"/>
    <property type="molecule type" value="Genomic_DNA"/>
</dbReference>
<dbReference type="InterPro" id="IPR052058">
    <property type="entry name" value="Alcohol_O-acetyltransferase"/>
</dbReference>
<evidence type="ECO:0000313" key="2">
    <source>
        <dbReference type="EMBL" id="MFC5724259.1"/>
    </source>
</evidence>
<dbReference type="RefSeq" id="WP_390320724.1">
    <property type="nucleotide sequence ID" value="NZ_JBHSPB010000025.1"/>
</dbReference>
<reference evidence="3" key="1">
    <citation type="journal article" date="2019" name="Int. J. Syst. Evol. Microbiol.">
        <title>The Global Catalogue of Microorganisms (GCM) 10K type strain sequencing project: providing services to taxonomists for standard genome sequencing and annotation.</title>
        <authorList>
            <consortium name="The Broad Institute Genomics Platform"/>
            <consortium name="The Broad Institute Genome Sequencing Center for Infectious Disease"/>
            <person name="Wu L."/>
            <person name="Ma J."/>
        </authorList>
    </citation>
    <scope>NUCLEOTIDE SEQUENCE [LARGE SCALE GENOMIC DNA]</scope>
    <source>
        <strain evidence="3">CGMCC 4.7304</strain>
    </source>
</reference>
<protein>
    <submittedName>
        <fullName evidence="2">Condensation domain-containing protein</fullName>
    </submittedName>
</protein>
<feature type="domain" description="Condensation" evidence="1">
    <location>
        <begin position="24"/>
        <end position="142"/>
    </location>
</feature>